<sequence length="158" mass="18261">MKQEWQEMKHLPVPVELSKEFQFHSIFVCPVRRDQGTGENPPTLLPCLHVLSKQAIMKLSKNSTRTFKCPYCPSEATVAYYRQLYFLWKIYNLARVTGGDPDLVARLNSFLRLVSFTSRTLSLSLSLRDCDRKGRKSMTCYLLLIPLDFILLNLIVDS</sequence>
<dbReference type="InterPro" id="IPR013083">
    <property type="entry name" value="Znf_RING/FYVE/PHD"/>
</dbReference>
<dbReference type="AlphaFoldDB" id="A0AAN9JQS5"/>
<evidence type="ECO:0000259" key="8">
    <source>
        <dbReference type="PROSITE" id="PS51867"/>
    </source>
</evidence>
<dbReference type="GO" id="GO:0005634">
    <property type="term" value="C:nucleus"/>
    <property type="evidence" value="ECO:0007669"/>
    <property type="project" value="TreeGrafter"/>
</dbReference>
<dbReference type="Pfam" id="PF13445">
    <property type="entry name" value="zf-RING_UBOX"/>
    <property type="match status" value="1"/>
</dbReference>
<dbReference type="EMBL" id="JAYKXN010000003">
    <property type="protein sequence ID" value="KAK7302624.1"/>
    <property type="molecule type" value="Genomic_DNA"/>
</dbReference>
<gene>
    <name evidence="9" type="ORF">RJT34_13516</name>
</gene>
<evidence type="ECO:0000256" key="7">
    <source>
        <dbReference type="SAM" id="Phobius"/>
    </source>
</evidence>
<evidence type="ECO:0000256" key="1">
    <source>
        <dbReference type="ARBA" id="ARBA00004496"/>
    </source>
</evidence>
<dbReference type="CDD" id="cd16652">
    <property type="entry name" value="dRING_Rmd5p-like"/>
    <property type="match status" value="1"/>
</dbReference>
<feature type="domain" description="RING-Gid-type" evidence="8">
    <location>
        <begin position="29"/>
        <end position="72"/>
    </location>
</feature>
<dbReference type="GO" id="GO:0008270">
    <property type="term" value="F:zinc ion binding"/>
    <property type="evidence" value="ECO:0007669"/>
    <property type="project" value="UniProtKB-KW"/>
</dbReference>
<keyword evidence="7" id="KW-1133">Transmembrane helix</keyword>
<evidence type="ECO:0000256" key="2">
    <source>
        <dbReference type="ARBA" id="ARBA00022490"/>
    </source>
</evidence>
<dbReference type="PROSITE" id="PS51867">
    <property type="entry name" value="ZF_RING_GID"/>
    <property type="match status" value="1"/>
</dbReference>
<keyword evidence="10" id="KW-1185">Reference proteome</keyword>
<dbReference type="PANTHER" id="PTHR12170">
    <property type="entry name" value="MACROPHAGE ERYTHROBLAST ATTACHER-RELATED"/>
    <property type="match status" value="1"/>
</dbReference>
<dbReference type="Proteomes" id="UP001359559">
    <property type="component" value="Unassembled WGS sequence"/>
</dbReference>
<dbReference type="GO" id="GO:0005737">
    <property type="term" value="C:cytoplasm"/>
    <property type="evidence" value="ECO:0007669"/>
    <property type="project" value="UniProtKB-SubCell"/>
</dbReference>
<feature type="transmembrane region" description="Helical" evidence="7">
    <location>
        <begin position="138"/>
        <end position="156"/>
    </location>
</feature>
<dbReference type="GO" id="GO:0043161">
    <property type="term" value="P:proteasome-mediated ubiquitin-dependent protein catabolic process"/>
    <property type="evidence" value="ECO:0007669"/>
    <property type="project" value="InterPro"/>
</dbReference>
<name>A0AAN9JQS5_CLITE</name>
<evidence type="ECO:0000313" key="10">
    <source>
        <dbReference type="Proteomes" id="UP001359559"/>
    </source>
</evidence>
<proteinExistence type="predicted"/>
<dbReference type="GO" id="GO:0034657">
    <property type="term" value="C:GID complex"/>
    <property type="evidence" value="ECO:0007669"/>
    <property type="project" value="TreeGrafter"/>
</dbReference>
<protein>
    <recommendedName>
        <fullName evidence="8">RING-Gid-type domain-containing protein</fullName>
    </recommendedName>
</protein>
<dbReference type="InterPro" id="IPR045098">
    <property type="entry name" value="Fyv10_fam"/>
</dbReference>
<dbReference type="InterPro" id="IPR044063">
    <property type="entry name" value="ZF_RING_GID"/>
</dbReference>
<keyword evidence="5" id="KW-0862">Zinc</keyword>
<dbReference type="InterPro" id="IPR027370">
    <property type="entry name" value="Znf-RING_euk"/>
</dbReference>
<keyword evidence="2" id="KW-0963">Cytoplasm</keyword>
<organism evidence="9 10">
    <name type="scientific">Clitoria ternatea</name>
    <name type="common">Butterfly pea</name>
    <dbReference type="NCBI Taxonomy" id="43366"/>
    <lineage>
        <taxon>Eukaryota</taxon>
        <taxon>Viridiplantae</taxon>
        <taxon>Streptophyta</taxon>
        <taxon>Embryophyta</taxon>
        <taxon>Tracheophyta</taxon>
        <taxon>Spermatophyta</taxon>
        <taxon>Magnoliopsida</taxon>
        <taxon>eudicotyledons</taxon>
        <taxon>Gunneridae</taxon>
        <taxon>Pentapetalae</taxon>
        <taxon>rosids</taxon>
        <taxon>fabids</taxon>
        <taxon>Fabales</taxon>
        <taxon>Fabaceae</taxon>
        <taxon>Papilionoideae</taxon>
        <taxon>50 kb inversion clade</taxon>
        <taxon>NPAAA clade</taxon>
        <taxon>indigoferoid/millettioid clade</taxon>
        <taxon>Phaseoleae</taxon>
        <taxon>Clitoria</taxon>
    </lineage>
</organism>
<evidence type="ECO:0000256" key="6">
    <source>
        <dbReference type="PROSITE-ProRule" id="PRU01215"/>
    </source>
</evidence>
<comment type="subcellular location">
    <subcellularLocation>
        <location evidence="1">Cytoplasm</location>
    </subcellularLocation>
</comment>
<accession>A0AAN9JQS5</accession>
<keyword evidence="7" id="KW-0812">Transmembrane</keyword>
<comment type="caution">
    <text evidence="9">The sequence shown here is derived from an EMBL/GenBank/DDBJ whole genome shotgun (WGS) entry which is preliminary data.</text>
</comment>
<keyword evidence="3" id="KW-0479">Metal-binding</keyword>
<dbReference type="PANTHER" id="PTHR12170:SF3">
    <property type="entry name" value="GH10162P"/>
    <property type="match status" value="1"/>
</dbReference>
<evidence type="ECO:0000256" key="5">
    <source>
        <dbReference type="ARBA" id="ARBA00022833"/>
    </source>
</evidence>
<evidence type="ECO:0000256" key="3">
    <source>
        <dbReference type="ARBA" id="ARBA00022723"/>
    </source>
</evidence>
<dbReference type="GO" id="GO:0061630">
    <property type="term" value="F:ubiquitin protein ligase activity"/>
    <property type="evidence" value="ECO:0007669"/>
    <property type="project" value="InterPro"/>
</dbReference>
<dbReference type="FunFam" id="3.30.40.10:FF:000143">
    <property type="entry name" value="Regulator of gluconeogenesis Rmd5"/>
    <property type="match status" value="1"/>
</dbReference>
<dbReference type="InterPro" id="IPR037683">
    <property type="entry name" value="Rmd5_dRing"/>
</dbReference>
<dbReference type="SUPFAM" id="SSF57850">
    <property type="entry name" value="RING/U-box"/>
    <property type="match status" value="1"/>
</dbReference>
<evidence type="ECO:0000256" key="4">
    <source>
        <dbReference type="ARBA" id="ARBA00022771"/>
    </source>
</evidence>
<reference evidence="9 10" key="1">
    <citation type="submission" date="2024-01" db="EMBL/GenBank/DDBJ databases">
        <title>The genomes of 5 underutilized Papilionoideae crops provide insights into root nodulation and disease resistance.</title>
        <authorList>
            <person name="Yuan L."/>
        </authorList>
    </citation>
    <scope>NUCLEOTIDE SEQUENCE [LARGE SCALE GENOMIC DNA]</scope>
    <source>
        <strain evidence="9">LY-2023</strain>
        <tissue evidence="9">Leaf</tissue>
    </source>
</reference>
<feature type="zinc finger region" description="RING-Gid-type" evidence="6">
    <location>
        <begin position="29"/>
        <end position="72"/>
    </location>
</feature>
<keyword evidence="7" id="KW-0472">Membrane</keyword>
<dbReference type="Gene3D" id="3.30.40.10">
    <property type="entry name" value="Zinc/RING finger domain, C3HC4 (zinc finger)"/>
    <property type="match status" value="1"/>
</dbReference>
<evidence type="ECO:0000313" key="9">
    <source>
        <dbReference type="EMBL" id="KAK7302624.1"/>
    </source>
</evidence>
<keyword evidence="4 6" id="KW-0863">Zinc-finger</keyword>